<sequence>MWTTKTQEEELVTICVPTAVLSECDMDNKTQKERELITMCPYSCTVSVICTTSGSIVNPTKTQEEINHYNVPTAVLSECMMDNKDTRRRIVTVSLQLYCQTVLSECDVDNKDTRRENCLHYVSLQRYCQRVMWTTKDKKRELITMCPQLYCQSDVDNKKTQEERS</sequence>
<keyword evidence="2" id="KW-1185">Reference proteome</keyword>
<proteinExistence type="predicted"/>
<evidence type="ECO:0000313" key="1">
    <source>
        <dbReference type="EMBL" id="CAG2211483.1"/>
    </source>
</evidence>
<evidence type="ECO:0000313" key="2">
    <source>
        <dbReference type="Proteomes" id="UP000683360"/>
    </source>
</evidence>
<comment type="caution">
    <text evidence="1">The sequence shown here is derived from an EMBL/GenBank/DDBJ whole genome shotgun (WGS) entry which is preliminary data.</text>
</comment>
<accession>A0A8S3RXK2</accession>
<dbReference type="EMBL" id="CAJPWZ010001263">
    <property type="protein sequence ID" value="CAG2211483.1"/>
    <property type="molecule type" value="Genomic_DNA"/>
</dbReference>
<organism evidence="1 2">
    <name type="scientific">Mytilus edulis</name>
    <name type="common">Blue mussel</name>
    <dbReference type="NCBI Taxonomy" id="6550"/>
    <lineage>
        <taxon>Eukaryota</taxon>
        <taxon>Metazoa</taxon>
        <taxon>Spiralia</taxon>
        <taxon>Lophotrochozoa</taxon>
        <taxon>Mollusca</taxon>
        <taxon>Bivalvia</taxon>
        <taxon>Autobranchia</taxon>
        <taxon>Pteriomorphia</taxon>
        <taxon>Mytilida</taxon>
        <taxon>Mytiloidea</taxon>
        <taxon>Mytilidae</taxon>
        <taxon>Mytilinae</taxon>
        <taxon>Mytilus</taxon>
    </lineage>
</organism>
<protein>
    <submittedName>
        <fullName evidence="1">Uncharacterized protein</fullName>
    </submittedName>
</protein>
<gene>
    <name evidence="1" type="ORF">MEDL_25596</name>
</gene>
<dbReference type="AlphaFoldDB" id="A0A8S3RXK2"/>
<dbReference type="Proteomes" id="UP000683360">
    <property type="component" value="Unassembled WGS sequence"/>
</dbReference>
<name>A0A8S3RXK2_MYTED</name>
<reference evidence="1" key="1">
    <citation type="submission" date="2021-03" db="EMBL/GenBank/DDBJ databases">
        <authorList>
            <person name="Bekaert M."/>
        </authorList>
    </citation>
    <scope>NUCLEOTIDE SEQUENCE</scope>
</reference>